<reference evidence="2 3" key="1">
    <citation type="submission" date="2020-08" db="EMBL/GenBank/DDBJ databases">
        <title>Genomic Encyclopedia of Type Strains, Phase IV (KMG-IV): sequencing the most valuable type-strain genomes for metagenomic binning, comparative biology and taxonomic classification.</title>
        <authorList>
            <person name="Goeker M."/>
        </authorList>
    </citation>
    <scope>NUCLEOTIDE SEQUENCE [LARGE SCALE GENOMIC DNA]</scope>
    <source>
        <strain evidence="2 3">YIM 65646</strain>
    </source>
</reference>
<dbReference type="SUPFAM" id="SSF54593">
    <property type="entry name" value="Glyoxalase/Bleomycin resistance protein/Dihydroxybiphenyl dioxygenase"/>
    <property type="match status" value="1"/>
</dbReference>
<gene>
    <name evidence="2" type="ORF">HNR73_003207</name>
</gene>
<name>A0A841FTP8_9ACTN</name>
<proteinExistence type="predicted"/>
<feature type="domain" description="VOC" evidence="1">
    <location>
        <begin position="3"/>
        <end position="120"/>
    </location>
</feature>
<keyword evidence="2" id="KW-0456">Lyase</keyword>
<dbReference type="CDD" id="cd06587">
    <property type="entry name" value="VOC"/>
    <property type="match status" value="1"/>
</dbReference>
<comment type="caution">
    <text evidence="2">The sequence shown here is derived from an EMBL/GenBank/DDBJ whole genome shotgun (WGS) entry which is preliminary data.</text>
</comment>
<dbReference type="EMBL" id="JACHGT010000006">
    <property type="protein sequence ID" value="MBB6035350.1"/>
    <property type="molecule type" value="Genomic_DNA"/>
</dbReference>
<organism evidence="2 3">
    <name type="scientific">Phytomonospora endophytica</name>
    <dbReference type="NCBI Taxonomy" id="714109"/>
    <lineage>
        <taxon>Bacteria</taxon>
        <taxon>Bacillati</taxon>
        <taxon>Actinomycetota</taxon>
        <taxon>Actinomycetes</taxon>
        <taxon>Micromonosporales</taxon>
        <taxon>Micromonosporaceae</taxon>
        <taxon>Phytomonospora</taxon>
    </lineage>
</organism>
<dbReference type="Pfam" id="PF18029">
    <property type="entry name" value="Glyoxalase_6"/>
    <property type="match status" value="1"/>
</dbReference>
<evidence type="ECO:0000313" key="3">
    <source>
        <dbReference type="Proteomes" id="UP000548476"/>
    </source>
</evidence>
<dbReference type="PANTHER" id="PTHR35908:SF1">
    <property type="entry name" value="CONSERVED PROTEIN"/>
    <property type="match status" value="1"/>
</dbReference>
<dbReference type="RefSeq" id="WP_184788203.1">
    <property type="nucleotide sequence ID" value="NZ_BONT01000004.1"/>
</dbReference>
<dbReference type="InterPro" id="IPR029068">
    <property type="entry name" value="Glyas_Bleomycin-R_OHBP_Dase"/>
</dbReference>
<protein>
    <submittedName>
        <fullName evidence="2">Putative enzyme related to lactoylglutathione lyase</fullName>
    </submittedName>
</protein>
<dbReference type="GO" id="GO:0016829">
    <property type="term" value="F:lyase activity"/>
    <property type="evidence" value="ECO:0007669"/>
    <property type="project" value="UniProtKB-KW"/>
</dbReference>
<dbReference type="InterPro" id="IPR037523">
    <property type="entry name" value="VOC_core"/>
</dbReference>
<sequence length="123" mass="13847">MIRLTDVVIDCPDPNALARFYSGLTGWPLDKDAEDWASIRTEGHAALAFQRADDHRPPHWPDPERPQQMHLDFEVDDFAPARARAEELGAEFVEAHVGPRGYGWMVMTDPAGHPFCLTRQPNG</sequence>
<evidence type="ECO:0000313" key="2">
    <source>
        <dbReference type="EMBL" id="MBB6035350.1"/>
    </source>
</evidence>
<dbReference type="AlphaFoldDB" id="A0A841FTP8"/>
<dbReference type="Proteomes" id="UP000548476">
    <property type="component" value="Unassembled WGS sequence"/>
</dbReference>
<accession>A0A841FTP8</accession>
<dbReference type="Gene3D" id="3.10.180.10">
    <property type="entry name" value="2,3-Dihydroxybiphenyl 1,2-Dioxygenase, domain 1"/>
    <property type="match status" value="1"/>
</dbReference>
<dbReference type="PROSITE" id="PS51819">
    <property type="entry name" value="VOC"/>
    <property type="match status" value="1"/>
</dbReference>
<dbReference type="PANTHER" id="PTHR35908">
    <property type="entry name" value="HYPOTHETICAL FUSION PROTEIN"/>
    <property type="match status" value="1"/>
</dbReference>
<dbReference type="InterPro" id="IPR041581">
    <property type="entry name" value="Glyoxalase_6"/>
</dbReference>
<evidence type="ECO:0000259" key="1">
    <source>
        <dbReference type="PROSITE" id="PS51819"/>
    </source>
</evidence>
<keyword evidence="3" id="KW-1185">Reference proteome</keyword>